<accession>A0A8T4C686</accession>
<gene>
    <name evidence="2" type="ORF">FJY86_01085</name>
</gene>
<dbReference type="AlphaFoldDB" id="A0A8T4C686"/>
<keyword evidence="1" id="KW-0472">Membrane</keyword>
<evidence type="ECO:0000313" key="3">
    <source>
        <dbReference type="Proteomes" id="UP000774699"/>
    </source>
</evidence>
<dbReference type="EMBL" id="VGJJ01000004">
    <property type="protein sequence ID" value="MBM3281921.1"/>
    <property type="molecule type" value="Genomic_DNA"/>
</dbReference>
<evidence type="ECO:0000256" key="1">
    <source>
        <dbReference type="SAM" id="Phobius"/>
    </source>
</evidence>
<feature type="transmembrane region" description="Helical" evidence="1">
    <location>
        <begin position="27"/>
        <end position="46"/>
    </location>
</feature>
<name>A0A8T4C686_9ARCH</name>
<evidence type="ECO:0000313" key="2">
    <source>
        <dbReference type="EMBL" id="MBM3281921.1"/>
    </source>
</evidence>
<organism evidence="2 3">
    <name type="scientific">Candidatus Iainarchaeum sp</name>
    <dbReference type="NCBI Taxonomy" id="3101447"/>
    <lineage>
        <taxon>Archaea</taxon>
        <taxon>Candidatus Iainarchaeota</taxon>
        <taxon>Candidatus Iainarchaeia</taxon>
        <taxon>Candidatus Iainarchaeales</taxon>
        <taxon>Candidatus Iainarchaeaceae</taxon>
        <taxon>Candidatus Iainarchaeum</taxon>
    </lineage>
</organism>
<keyword evidence="1" id="KW-1133">Transmembrane helix</keyword>
<reference evidence="2" key="1">
    <citation type="submission" date="2019-03" db="EMBL/GenBank/DDBJ databases">
        <title>Lake Tanganyika Metagenome-Assembled Genomes (MAGs).</title>
        <authorList>
            <person name="Tran P."/>
        </authorList>
    </citation>
    <scope>NUCLEOTIDE SEQUENCE</scope>
    <source>
        <strain evidence="2">M_DeepCast_50m_m2_156</strain>
    </source>
</reference>
<keyword evidence="1" id="KW-0812">Transmembrane</keyword>
<comment type="caution">
    <text evidence="2">The sequence shown here is derived from an EMBL/GenBank/DDBJ whole genome shotgun (WGS) entry which is preliminary data.</text>
</comment>
<dbReference type="Proteomes" id="UP000774699">
    <property type="component" value="Unassembled WGS sequence"/>
</dbReference>
<protein>
    <submittedName>
        <fullName evidence="2">Uncharacterized protein</fullName>
    </submittedName>
</protein>
<sequence length="78" mass="9118">MKHYLMGVAMLLVLSLALFLVETHRTWGLIVFMLALIFYALFANPWKHAQRTAFAREVEARSTLNKRKKKKTPKKSKK</sequence>
<proteinExistence type="predicted"/>